<evidence type="ECO:0000313" key="3">
    <source>
        <dbReference type="EMBL" id="QNR86448.1"/>
    </source>
</evidence>
<dbReference type="EMBL" id="CP061171">
    <property type="protein sequence ID" value="QNR86448.1"/>
    <property type="molecule type" value="Genomic_DNA"/>
</dbReference>
<sequence length="678" mass="79377">MRKNNLLASVALFRKLYDKEDYNNIYDILAEFIRGAVIYENKLTYTSEEIKGLLKKVYGFEIPESVIKTTLRNRFDGKLSKISNSYTFQSTVKDNFEKIEEELDTVNNQNESLIRNLYQYISNKLKKDISKEEEAKIFENFTHFTMDNGYSDQYSELIGAFVVSNQNNTDFTNNLSSIREGIILYQGLSYTADLNELGKWGTDLDIFLAPEHLFNALGYNGILFKEIFDDFYNLVSDINRANKPTAKNREKKIRLFYLPETKGEIDGFFFIGEKIISGKKTIDPSKNAMEALVKNANTISDIKTKQVNFYNQLKLMGIVEYDIEFDAAKHARYNVVDQNVIKEIEVEAKKNKRPFDEEFCHNQLVLFSKINLKRLGKNSFPFEKISDIYITENAVSKYLAHNNAVKFQKEDTAFAKDIDFAIARFWFKLKKGFNTGNHLPKSFDLINKAKIIISSYTNNTVAREYHKINKQFKEGNLTEEDVVRLNIELKEKNNVPEYVSENNIDETLDFLKDDNFIENIKREVERKNTKLDELGAKLAEYERKEEEQNKIKIVEENERRYKQAALAEWKEYENKGWDSFRYFGVIVLLNIFLAALAFLFAFNIKMKNWLTEFNFVQILVAVIYVLFILIEILGSKYIFNKAKILEGYNWMLCIFSLQQEKQKHLNKTIEKLKEIDNS</sequence>
<evidence type="ECO:0000313" key="4">
    <source>
        <dbReference type="Proteomes" id="UP000516439"/>
    </source>
</evidence>
<gene>
    <name evidence="3" type="ORF">H9N25_08670</name>
</gene>
<feature type="coiled-coil region" evidence="1">
    <location>
        <begin position="517"/>
        <end position="564"/>
    </location>
</feature>
<evidence type="ECO:0000256" key="2">
    <source>
        <dbReference type="SAM" id="Phobius"/>
    </source>
</evidence>
<protein>
    <submittedName>
        <fullName evidence="3">Uncharacterized protein</fullName>
    </submittedName>
</protein>
<accession>A0ABX6TLL5</accession>
<feature type="transmembrane region" description="Helical" evidence="2">
    <location>
        <begin position="614"/>
        <end position="634"/>
    </location>
</feature>
<reference evidence="3 4" key="1">
    <citation type="submission" date="2020-09" db="EMBL/GenBank/DDBJ databases">
        <title>Pedobacter sp. SW-16 isolated from soil near Yeocheon.</title>
        <authorList>
            <person name="Im H.S."/>
            <person name="Joung Y."/>
            <person name="Lee S.-S."/>
        </authorList>
    </citation>
    <scope>NUCLEOTIDE SEQUENCE [LARGE SCALE GENOMIC DNA]</scope>
    <source>
        <strain evidence="3 4">SW-16</strain>
    </source>
</reference>
<dbReference type="RefSeq" id="WP_190328623.1">
    <property type="nucleotide sequence ID" value="NZ_CP061171.1"/>
</dbReference>
<keyword evidence="1" id="KW-0175">Coiled coil</keyword>
<feature type="coiled-coil region" evidence="1">
    <location>
        <begin position="89"/>
        <end position="116"/>
    </location>
</feature>
<evidence type="ECO:0000256" key="1">
    <source>
        <dbReference type="SAM" id="Coils"/>
    </source>
</evidence>
<dbReference type="Proteomes" id="UP000516439">
    <property type="component" value="Chromosome"/>
</dbReference>
<keyword evidence="2" id="KW-0812">Transmembrane</keyword>
<keyword evidence="2" id="KW-0472">Membrane</keyword>
<keyword evidence="4" id="KW-1185">Reference proteome</keyword>
<keyword evidence="2" id="KW-1133">Transmembrane helix</keyword>
<feature type="transmembrane region" description="Helical" evidence="2">
    <location>
        <begin position="580"/>
        <end position="602"/>
    </location>
</feature>
<organism evidence="3 4">
    <name type="scientific">Pedobacter riviphilus</name>
    <dbReference type="NCBI Taxonomy" id="2766984"/>
    <lineage>
        <taxon>Bacteria</taxon>
        <taxon>Pseudomonadati</taxon>
        <taxon>Bacteroidota</taxon>
        <taxon>Sphingobacteriia</taxon>
        <taxon>Sphingobacteriales</taxon>
        <taxon>Sphingobacteriaceae</taxon>
        <taxon>Pedobacter</taxon>
    </lineage>
</organism>
<proteinExistence type="predicted"/>
<name>A0ABX6TLL5_9SPHI</name>